<feature type="compositionally biased region" description="Basic and acidic residues" evidence="1">
    <location>
        <begin position="26"/>
        <end position="41"/>
    </location>
</feature>
<evidence type="ECO:0000313" key="2">
    <source>
        <dbReference type="EMBL" id="KAF7811795.1"/>
    </source>
</evidence>
<evidence type="ECO:0000313" key="3">
    <source>
        <dbReference type="Proteomes" id="UP000634136"/>
    </source>
</evidence>
<dbReference type="OrthoDB" id="271937at2759"/>
<feature type="region of interest" description="Disordered" evidence="1">
    <location>
        <begin position="1"/>
        <end position="61"/>
    </location>
</feature>
<dbReference type="EMBL" id="JAAIUW010000010">
    <property type="protein sequence ID" value="KAF7811795.1"/>
    <property type="molecule type" value="Genomic_DNA"/>
</dbReference>
<accession>A0A834SX14</accession>
<keyword evidence="3" id="KW-1185">Reference proteome</keyword>
<name>A0A834SX14_9FABA</name>
<gene>
    <name evidence="2" type="ORF">G2W53_032771</name>
</gene>
<evidence type="ECO:0000256" key="1">
    <source>
        <dbReference type="SAM" id="MobiDB-lite"/>
    </source>
</evidence>
<dbReference type="Proteomes" id="UP000634136">
    <property type="component" value="Unassembled WGS sequence"/>
</dbReference>
<organism evidence="2 3">
    <name type="scientific">Senna tora</name>
    <dbReference type="NCBI Taxonomy" id="362788"/>
    <lineage>
        <taxon>Eukaryota</taxon>
        <taxon>Viridiplantae</taxon>
        <taxon>Streptophyta</taxon>
        <taxon>Embryophyta</taxon>
        <taxon>Tracheophyta</taxon>
        <taxon>Spermatophyta</taxon>
        <taxon>Magnoliopsida</taxon>
        <taxon>eudicotyledons</taxon>
        <taxon>Gunneridae</taxon>
        <taxon>Pentapetalae</taxon>
        <taxon>rosids</taxon>
        <taxon>fabids</taxon>
        <taxon>Fabales</taxon>
        <taxon>Fabaceae</taxon>
        <taxon>Caesalpinioideae</taxon>
        <taxon>Cassia clade</taxon>
        <taxon>Senna</taxon>
    </lineage>
</organism>
<reference evidence="2" key="1">
    <citation type="submission" date="2020-09" db="EMBL/GenBank/DDBJ databases">
        <title>Genome-Enabled Discovery of Anthraquinone Biosynthesis in Senna tora.</title>
        <authorList>
            <person name="Kang S.-H."/>
            <person name="Pandey R.P."/>
            <person name="Lee C.-M."/>
            <person name="Sim J.-S."/>
            <person name="Jeong J.-T."/>
            <person name="Choi B.-S."/>
            <person name="Jung M."/>
            <person name="Ginzburg D."/>
            <person name="Zhao K."/>
            <person name="Won S.Y."/>
            <person name="Oh T.-J."/>
            <person name="Yu Y."/>
            <person name="Kim N.-H."/>
            <person name="Lee O.R."/>
            <person name="Lee T.-H."/>
            <person name="Bashyal P."/>
            <person name="Kim T.-S."/>
            <person name="Lee W.-H."/>
            <person name="Kawkins C."/>
            <person name="Kim C.-K."/>
            <person name="Kim J.S."/>
            <person name="Ahn B.O."/>
            <person name="Rhee S.Y."/>
            <person name="Sohng J.K."/>
        </authorList>
    </citation>
    <scope>NUCLEOTIDE SEQUENCE</scope>
    <source>
        <tissue evidence="2">Leaf</tissue>
    </source>
</reference>
<comment type="caution">
    <text evidence="2">The sequence shown here is derived from an EMBL/GenBank/DDBJ whole genome shotgun (WGS) entry which is preliminary data.</text>
</comment>
<feature type="compositionally biased region" description="Polar residues" evidence="1">
    <location>
        <begin position="16"/>
        <end position="25"/>
    </location>
</feature>
<sequence length="155" mass="16815">MNPTIDSSVDDEGESSKQNASLSQTNEKEATSTIHESEWKHVAPTVADDDGNNASSELKDTVSGLPSNVVKELLSLGDCKSSMSSFRIRLIYNHTNSSKEVEKALDCNNSCKRRKTDSTIGESDLVGENPFNSLLKSESSECCKFLLEKVGAIVP</sequence>
<proteinExistence type="predicted"/>
<protein>
    <submittedName>
        <fullName evidence="2">Putative tRNA pseudouridine synthase Pus10</fullName>
    </submittedName>
</protein>
<dbReference type="AlphaFoldDB" id="A0A834SX14"/>